<evidence type="ECO:0008006" key="5">
    <source>
        <dbReference type="Google" id="ProtNLM"/>
    </source>
</evidence>
<reference evidence="3" key="1">
    <citation type="submission" date="2025-08" db="UniProtKB">
        <authorList>
            <consortium name="Ensembl"/>
        </authorList>
    </citation>
    <scope>IDENTIFICATION</scope>
</reference>
<dbReference type="PANTHER" id="PTHR13602:SF2">
    <property type="entry name" value="UPF0488 PROTEIN C8ORF33"/>
    <property type="match status" value="1"/>
</dbReference>
<dbReference type="PANTHER" id="PTHR13602">
    <property type="entry name" value="UPF0488 PROTEIN C8ORF33"/>
    <property type="match status" value="1"/>
</dbReference>
<dbReference type="Pfam" id="PF15393">
    <property type="entry name" value="DUF4615"/>
    <property type="match status" value="2"/>
</dbReference>
<dbReference type="InterPro" id="IPR029274">
    <property type="entry name" value="DUF4615"/>
</dbReference>
<dbReference type="Ensembl" id="ENSOSUT00000001248.1">
    <property type="protein sequence ID" value="ENSOSUP00000001224.1"/>
    <property type="gene ID" value="ENSOSUG00000000916.1"/>
</dbReference>
<evidence type="ECO:0000256" key="1">
    <source>
        <dbReference type="ARBA" id="ARBA00005707"/>
    </source>
</evidence>
<proteinExistence type="inferred from homology"/>
<evidence type="ECO:0000313" key="4">
    <source>
        <dbReference type="Proteomes" id="UP000694552"/>
    </source>
</evidence>
<name>A0A8C8A7F1_9STRI</name>
<dbReference type="Proteomes" id="UP000694552">
    <property type="component" value="Unplaced"/>
</dbReference>
<accession>A0A8C8A7F1</accession>
<dbReference type="AlphaFoldDB" id="A0A8C8A7F1"/>
<keyword evidence="4" id="KW-1185">Reference proteome</keyword>
<feature type="compositionally biased region" description="Basic and acidic residues" evidence="2">
    <location>
        <begin position="300"/>
        <end position="330"/>
    </location>
</feature>
<evidence type="ECO:0000256" key="2">
    <source>
        <dbReference type="SAM" id="MobiDB-lite"/>
    </source>
</evidence>
<reference evidence="3" key="2">
    <citation type="submission" date="2025-09" db="UniProtKB">
        <authorList>
            <consortium name="Ensembl"/>
        </authorList>
    </citation>
    <scope>IDENTIFICATION</scope>
</reference>
<evidence type="ECO:0000313" key="3">
    <source>
        <dbReference type="Ensembl" id="ENSOSUP00000001224.1"/>
    </source>
</evidence>
<feature type="compositionally biased region" description="Basic and acidic residues" evidence="2">
    <location>
        <begin position="87"/>
        <end position="98"/>
    </location>
</feature>
<organism evidence="3 4">
    <name type="scientific">Otus sunia</name>
    <name type="common">Oriental scops-owl</name>
    <dbReference type="NCBI Taxonomy" id="257818"/>
    <lineage>
        <taxon>Eukaryota</taxon>
        <taxon>Metazoa</taxon>
        <taxon>Chordata</taxon>
        <taxon>Craniata</taxon>
        <taxon>Vertebrata</taxon>
        <taxon>Euteleostomi</taxon>
        <taxon>Archelosauria</taxon>
        <taxon>Archosauria</taxon>
        <taxon>Dinosauria</taxon>
        <taxon>Saurischia</taxon>
        <taxon>Theropoda</taxon>
        <taxon>Coelurosauria</taxon>
        <taxon>Aves</taxon>
        <taxon>Neognathae</taxon>
        <taxon>Neoaves</taxon>
        <taxon>Telluraves</taxon>
        <taxon>Strigiformes</taxon>
        <taxon>Strigidae</taxon>
        <taxon>Otus</taxon>
    </lineage>
</organism>
<comment type="similarity">
    <text evidence="1">Belongs to the UPF0488 family.</text>
</comment>
<feature type="region of interest" description="Disordered" evidence="2">
    <location>
        <begin position="211"/>
        <end position="233"/>
    </location>
</feature>
<feature type="region of interest" description="Disordered" evidence="2">
    <location>
        <begin position="264"/>
        <end position="336"/>
    </location>
</feature>
<feature type="region of interest" description="Disordered" evidence="2">
    <location>
        <begin position="87"/>
        <end position="128"/>
    </location>
</feature>
<feature type="compositionally biased region" description="Basic residues" evidence="2">
    <location>
        <begin position="287"/>
        <end position="296"/>
    </location>
</feature>
<protein>
    <recommendedName>
        <fullName evidence="5">CH033 protein</fullName>
    </recommendedName>
</protein>
<sequence length="477" mass="53305">MCVSFKHCASPPPMSKAPQGTFQDELEWCISQLETNLLRLNSTPKQAEETQHILKVLRSREIPFVKKQQMMSQVFGDYHLKMAEDQKSMEKADMKPGDVEGQQSNGQASDGVVDGKQSDQTSEAKPKWFVSSDNTFRFDFALSETDPEATGTALKAVPGVSGAEQIQTNVKATEQENWNGALSFAASGQEPKLAFNVPGEDRPLVQLVPASQQTEHTADHEELGNSLPTESAGMPQISALQKPQLTPTPGSEPKEDRSHVMLKIPQPETAPGDETVTEKSRADGAAQKKKKKKKQKTSVSKKETEETEINRKAKAEANRCQNKETSHQDETSQQSDDQLWKEVDWCVEQLELGLKTQKPTPKQAEEALRAIRTLRSDKAPLVKKRQLMRAMFGDYRKKMEEEWCKELKLMEAAAKSARIVEVKKNIRSKNCLFIRKHSGACRQSQGSAGSPSEPPRTLSTGLFKCTTSQEEFFFNFF</sequence>